<keyword evidence="2" id="KW-1185">Reference proteome</keyword>
<accession>A0ABW7F7Y0</accession>
<reference evidence="1 2" key="1">
    <citation type="submission" date="2024-08" db="EMBL/GenBank/DDBJ databases">
        <authorList>
            <person name="Lu H."/>
        </authorList>
    </citation>
    <scope>NUCLEOTIDE SEQUENCE [LARGE SCALE GENOMIC DNA]</scope>
    <source>
        <strain evidence="1 2">LYH14W</strain>
    </source>
</reference>
<protein>
    <submittedName>
        <fullName evidence="1">Uncharacterized protein</fullName>
    </submittedName>
</protein>
<name>A0ABW7F7Y0_9BURK</name>
<organism evidence="1 2">
    <name type="scientific">Pelomonas parva</name>
    <dbReference type="NCBI Taxonomy" id="3299032"/>
    <lineage>
        <taxon>Bacteria</taxon>
        <taxon>Pseudomonadati</taxon>
        <taxon>Pseudomonadota</taxon>
        <taxon>Betaproteobacteria</taxon>
        <taxon>Burkholderiales</taxon>
        <taxon>Sphaerotilaceae</taxon>
        <taxon>Roseateles</taxon>
    </lineage>
</organism>
<proteinExistence type="predicted"/>
<dbReference type="EMBL" id="JBIGHV010000007">
    <property type="protein sequence ID" value="MFG6431986.1"/>
    <property type="molecule type" value="Genomic_DNA"/>
</dbReference>
<gene>
    <name evidence="1" type="ORF">ACG00Y_18845</name>
</gene>
<comment type="caution">
    <text evidence="1">The sequence shown here is derived from an EMBL/GenBank/DDBJ whole genome shotgun (WGS) entry which is preliminary data.</text>
</comment>
<dbReference type="RefSeq" id="WP_394481492.1">
    <property type="nucleotide sequence ID" value="NZ_JBIGHV010000007.1"/>
</dbReference>
<dbReference type="Proteomes" id="UP001606210">
    <property type="component" value="Unassembled WGS sequence"/>
</dbReference>
<evidence type="ECO:0000313" key="2">
    <source>
        <dbReference type="Proteomes" id="UP001606210"/>
    </source>
</evidence>
<sequence>MPAEDAAKFEQLLAQELKALAVFNCARYRLGNTETQAWIDAGRPQG</sequence>
<evidence type="ECO:0000313" key="1">
    <source>
        <dbReference type="EMBL" id="MFG6431986.1"/>
    </source>
</evidence>